<dbReference type="EnsemblMetazoa" id="XM_030986253">
    <property type="protein sequence ID" value="XP_030842113"/>
    <property type="gene ID" value="LOC576414"/>
</dbReference>
<dbReference type="KEGG" id="spu:576414"/>
<dbReference type="PANTHER" id="PTHR11959">
    <property type="entry name" value="4-HYDROXYPHENYLPYRUVATE DIOXYGENASE"/>
    <property type="match status" value="1"/>
</dbReference>
<dbReference type="Gene3D" id="3.10.180.10">
    <property type="entry name" value="2,3-Dihydroxybiphenyl 1,2-Dioxygenase, domain 1"/>
    <property type="match status" value="2"/>
</dbReference>
<dbReference type="InterPro" id="IPR037523">
    <property type="entry name" value="VOC_core"/>
</dbReference>
<keyword evidence="5" id="KW-0408">Iron</keyword>
<evidence type="ECO:0000256" key="6">
    <source>
        <dbReference type="SAM" id="MobiDB-lite"/>
    </source>
</evidence>
<keyword evidence="3" id="KW-0479">Metal-binding</keyword>
<feature type="domain" description="VOC" evidence="7">
    <location>
        <begin position="252"/>
        <end position="421"/>
    </location>
</feature>
<evidence type="ECO:0000256" key="4">
    <source>
        <dbReference type="ARBA" id="ARBA00022737"/>
    </source>
</evidence>
<evidence type="ECO:0000256" key="1">
    <source>
        <dbReference type="ARBA" id="ARBA00001962"/>
    </source>
</evidence>
<accession>A0A7M7SZ59</accession>
<dbReference type="GO" id="GO:0046872">
    <property type="term" value="F:metal ion binding"/>
    <property type="evidence" value="ECO:0007669"/>
    <property type="project" value="UniProtKB-KW"/>
</dbReference>
<evidence type="ECO:0000256" key="5">
    <source>
        <dbReference type="ARBA" id="ARBA00023004"/>
    </source>
</evidence>
<dbReference type="InterPro" id="IPR004360">
    <property type="entry name" value="Glyas_Fos-R_dOase_dom"/>
</dbReference>
<dbReference type="Pfam" id="PF00903">
    <property type="entry name" value="Glyoxalase"/>
    <property type="match status" value="1"/>
</dbReference>
<sequence length="511" mass="56917">MAASCVHHVQIAVRNGSRYVHKLTSNVNFQLFAERKDANSTDWVLKSGSAVFVVSEHRAEILPIQDSQVPRNSGQDDSSDNPLTSPPPVSDERHSLSSAPANFHSNVSEIHQLGYVSPPFSTHNLGFKLPPNALGNIDSVCNIAFEVCDVVATVELAQKGGAQVLVEPTVIKDSSGYVTIAAIKSCVGNVVHTILNTEHYEGVFLPGFSEISNSKSDLCNNSISSHIICNGSKRCVGQSDSDYELTKETVTHFDHVTFAIPTETSNEVLDWYERCFGMRRFWLDRNEDKLEGFLVRGSSVGLRMKAMEYWRCAETGLVFSEERGKERKRSKRGTNMMFVVAEALPDQGPNQVETFIEQHGGPGIQHIGLYTPDIEYTVGLLKERGLDFMVPPSTYYTEVGKLDEMKLVGKDPAILKELGILLDAEDFQDKVDADEKDSPDGTDPNIRYLMQVFTRPFFDRDTFFLEVIQRHGASGFGAGNIKALWRSVEAYMVRKESLEKETRGSKEVLNY</sequence>
<dbReference type="RefSeq" id="XP_030842113.1">
    <property type="nucleotide sequence ID" value="XM_030986253.1"/>
</dbReference>
<comment type="similarity">
    <text evidence="2">Belongs to the 4HPPD family.</text>
</comment>
<evidence type="ECO:0000313" key="9">
    <source>
        <dbReference type="Proteomes" id="UP000007110"/>
    </source>
</evidence>
<evidence type="ECO:0000313" key="8">
    <source>
        <dbReference type="EnsemblMetazoa" id="XP_030842113"/>
    </source>
</evidence>
<keyword evidence="4" id="KW-0677">Repeat</keyword>
<dbReference type="PROSITE" id="PS51819">
    <property type="entry name" value="VOC"/>
    <property type="match status" value="1"/>
</dbReference>
<dbReference type="OrthoDB" id="414569at2759"/>
<dbReference type="CDD" id="cd07250">
    <property type="entry name" value="HPPD_C_like"/>
    <property type="match status" value="1"/>
</dbReference>
<reference evidence="8" key="2">
    <citation type="submission" date="2021-01" db="UniProtKB">
        <authorList>
            <consortium name="EnsemblMetazoa"/>
        </authorList>
    </citation>
    <scope>IDENTIFICATION</scope>
</reference>
<name>A0A7M7SZ59_STRPU</name>
<evidence type="ECO:0000259" key="7">
    <source>
        <dbReference type="PROSITE" id="PS51819"/>
    </source>
</evidence>
<comment type="cofactor">
    <cofactor evidence="1">
        <name>Fe cation</name>
        <dbReference type="ChEBI" id="CHEBI:24875"/>
    </cofactor>
</comment>
<dbReference type="InterPro" id="IPR041735">
    <property type="entry name" value="4OHPhenylPyrv_dOase_C"/>
</dbReference>
<protein>
    <recommendedName>
        <fullName evidence="7">VOC domain-containing protein</fullName>
    </recommendedName>
</protein>
<dbReference type="AlphaFoldDB" id="A0A7M7SZ59"/>
<dbReference type="OMA" id="ILNTEHY"/>
<feature type="region of interest" description="Disordered" evidence="6">
    <location>
        <begin position="63"/>
        <end position="98"/>
    </location>
</feature>
<organism evidence="8 9">
    <name type="scientific">Strongylocentrotus purpuratus</name>
    <name type="common">Purple sea urchin</name>
    <dbReference type="NCBI Taxonomy" id="7668"/>
    <lineage>
        <taxon>Eukaryota</taxon>
        <taxon>Metazoa</taxon>
        <taxon>Echinodermata</taxon>
        <taxon>Eleutherozoa</taxon>
        <taxon>Echinozoa</taxon>
        <taxon>Echinoidea</taxon>
        <taxon>Euechinoidea</taxon>
        <taxon>Echinacea</taxon>
        <taxon>Camarodonta</taxon>
        <taxon>Echinidea</taxon>
        <taxon>Strongylocentrotidae</taxon>
        <taxon>Strongylocentrotus</taxon>
    </lineage>
</organism>
<feature type="compositionally biased region" description="Polar residues" evidence="6">
    <location>
        <begin position="65"/>
        <end position="83"/>
    </location>
</feature>
<evidence type="ECO:0000256" key="2">
    <source>
        <dbReference type="ARBA" id="ARBA00005877"/>
    </source>
</evidence>
<dbReference type="InterPro" id="IPR005956">
    <property type="entry name" value="4OHPhenylPyrv_dOase"/>
</dbReference>
<dbReference type="InParanoid" id="A0A7M7SZ59"/>
<dbReference type="InterPro" id="IPR029068">
    <property type="entry name" value="Glyas_Bleomycin-R_OHBP_Dase"/>
</dbReference>
<dbReference type="GO" id="GO:0009072">
    <property type="term" value="P:aromatic amino acid metabolic process"/>
    <property type="evidence" value="ECO:0007669"/>
    <property type="project" value="InterPro"/>
</dbReference>
<keyword evidence="9" id="KW-1185">Reference proteome</keyword>
<dbReference type="PANTHER" id="PTHR11959:SF10">
    <property type="entry name" value="4-HYDROXYPHENYLPYRUVATE DIOXYGENASE-LIKE PROTEIN"/>
    <property type="match status" value="1"/>
</dbReference>
<dbReference type="GO" id="GO:0003868">
    <property type="term" value="F:4-hydroxyphenylpyruvate dioxygenase activity"/>
    <property type="evidence" value="ECO:0007669"/>
    <property type="project" value="InterPro"/>
</dbReference>
<dbReference type="Proteomes" id="UP000007110">
    <property type="component" value="Unassembled WGS sequence"/>
</dbReference>
<proteinExistence type="inferred from homology"/>
<dbReference type="SUPFAM" id="SSF54593">
    <property type="entry name" value="Glyoxalase/Bleomycin resistance protein/Dihydroxybiphenyl dioxygenase"/>
    <property type="match status" value="1"/>
</dbReference>
<evidence type="ECO:0000256" key="3">
    <source>
        <dbReference type="ARBA" id="ARBA00022723"/>
    </source>
</evidence>
<dbReference type="GeneID" id="576414"/>
<reference evidence="9" key="1">
    <citation type="submission" date="2015-02" db="EMBL/GenBank/DDBJ databases">
        <title>Genome sequencing for Strongylocentrotus purpuratus.</title>
        <authorList>
            <person name="Murali S."/>
            <person name="Liu Y."/>
            <person name="Vee V."/>
            <person name="English A."/>
            <person name="Wang M."/>
            <person name="Skinner E."/>
            <person name="Han Y."/>
            <person name="Muzny D.M."/>
            <person name="Worley K.C."/>
            <person name="Gibbs R.A."/>
        </authorList>
    </citation>
    <scope>NUCLEOTIDE SEQUENCE</scope>
</reference>